<dbReference type="Pfam" id="PF12535">
    <property type="entry name" value="Nudix_N"/>
    <property type="match status" value="1"/>
</dbReference>
<reference evidence="2 3" key="1">
    <citation type="submission" date="2019-09" db="EMBL/GenBank/DDBJ databases">
        <title>Genome sequence of Rhodovastum atsumiense, a diverse member of the Acetobacteraceae family of non-sulfur purple photosynthetic bacteria.</title>
        <authorList>
            <person name="Meyer T."/>
            <person name="Kyndt J."/>
        </authorList>
    </citation>
    <scope>NUCLEOTIDE SEQUENCE [LARGE SCALE GENOMIC DNA]</scope>
    <source>
        <strain evidence="2 3">DSM 21279</strain>
    </source>
</reference>
<dbReference type="Proteomes" id="UP000325255">
    <property type="component" value="Unassembled WGS sequence"/>
</dbReference>
<evidence type="ECO:0000313" key="2">
    <source>
        <dbReference type="EMBL" id="KAA5609723.1"/>
    </source>
</evidence>
<dbReference type="PANTHER" id="PTHR43736">
    <property type="entry name" value="ADP-RIBOSE PYROPHOSPHATASE"/>
    <property type="match status" value="1"/>
</dbReference>
<name>A0A5M6IN86_9PROT</name>
<organism evidence="2 3">
    <name type="scientific">Rhodovastum atsumiense</name>
    <dbReference type="NCBI Taxonomy" id="504468"/>
    <lineage>
        <taxon>Bacteria</taxon>
        <taxon>Pseudomonadati</taxon>
        <taxon>Pseudomonadota</taxon>
        <taxon>Alphaproteobacteria</taxon>
        <taxon>Acetobacterales</taxon>
        <taxon>Acetobacteraceae</taxon>
        <taxon>Rhodovastum</taxon>
    </lineage>
</organism>
<dbReference type="Gene3D" id="6.10.250.1120">
    <property type="match status" value="1"/>
</dbReference>
<accession>A0A5M6IN86</accession>
<comment type="caution">
    <text evidence="2">The sequence shown here is derived from an EMBL/GenBank/DDBJ whole genome shotgun (WGS) entry which is preliminary data.</text>
</comment>
<dbReference type="Pfam" id="PF00293">
    <property type="entry name" value="NUDIX"/>
    <property type="match status" value="1"/>
</dbReference>
<keyword evidence="2" id="KW-0378">Hydrolase</keyword>
<evidence type="ECO:0000313" key="3">
    <source>
        <dbReference type="Proteomes" id="UP000325255"/>
    </source>
</evidence>
<dbReference type="Gene3D" id="3.90.79.10">
    <property type="entry name" value="Nucleoside Triphosphate Pyrophosphohydrolase"/>
    <property type="match status" value="1"/>
</dbReference>
<dbReference type="InterPro" id="IPR000086">
    <property type="entry name" value="NUDIX_hydrolase_dom"/>
</dbReference>
<dbReference type="PROSITE" id="PS51462">
    <property type="entry name" value="NUDIX"/>
    <property type="match status" value="1"/>
</dbReference>
<sequence>MTEPDWLTWARELQAIAQTGLAFTRDPYDRERYETLRLLAARAMAAHTDGNVQRIVDLFAGEQGYATPKVDVRAAAFRDGRILLVRELVDAGRWTLPGGWADVNLTGAENVAKEVMEEAGYTTRAVKLAAAWDRTRQGHPPSPFSCLKLFYLCEITGGTASDSLETQGAAFFGPDEIPDDLSLGRVLPGQIQRMFEHFRHPELPTDFD</sequence>
<dbReference type="InterPro" id="IPR059176">
    <property type="entry name" value="UDP-X_N"/>
</dbReference>
<dbReference type="CDD" id="cd04672">
    <property type="entry name" value="NUDIX_CDP-Chase_like"/>
    <property type="match status" value="1"/>
</dbReference>
<protein>
    <submittedName>
        <fullName evidence="2">NUDIX hydrolase</fullName>
    </submittedName>
</protein>
<gene>
    <name evidence="2" type="ORF">F1189_22790</name>
</gene>
<dbReference type="GO" id="GO:0016787">
    <property type="term" value="F:hydrolase activity"/>
    <property type="evidence" value="ECO:0007669"/>
    <property type="project" value="UniProtKB-KW"/>
</dbReference>
<evidence type="ECO:0000259" key="1">
    <source>
        <dbReference type="PROSITE" id="PS51462"/>
    </source>
</evidence>
<proteinExistence type="predicted"/>
<dbReference type="RefSeq" id="WP_150043187.1">
    <property type="nucleotide sequence ID" value="NZ_OW485601.1"/>
</dbReference>
<dbReference type="OrthoDB" id="8480561at2"/>
<dbReference type="EMBL" id="VWPK01000045">
    <property type="protein sequence ID" value="KAA5609723.1"/>
    <property type="molecule type" value="Genomic_DNA"/>
</dbReference>
<keyword evidence="3" id="KW-1185">Reference proteome</keyword>
<feature type="domain" description="Nudix hydrolase" evidence="1">
    <location>
        <begin position="67"/>
        <end position="194"/>
    </location>
</feature>
<dbReference type="InterPro" id="IPR015797">
    <property type="entry name" value="NUDIX_hydrolase-like_dom_sf"/>
</dbReference>
<dbReference type="SUPFAM" id="SSF55811">
    <property type="entry name" value="Nudix"/>
    <property type="match status" value="1"/>
</dbReference>
<dbReference type="AlphaFoldDB" id="A0A5M6IN86"/>
<dbReference type="PANTHER" id="PTHR43736:SF1">
    <property type="entry name" value="DIHYDRONEOPTERIN TRIPHOSPHATE DIPHOSPHATASE"/>
    <property type="match status" value="1"/>
</dbReference>